<protein>
    <submittedName>
        <fullName evidence="2">Uncharacterized protein</fullName>
    </submittedName>
</protein>
<name>A0A4Z1NT42_9PEZI</name>
<dbReference type="AlphaFoldDB" id="A0A4Z1NT42"/>
<feature type="compositionally biased region" description="Polar residues" evidence="1">
    <location>
        <begin position="132"/>
        <end position="146"/>
    </location>
</feature>
<accession>A0A4Z1NT42</accession>
<feature type="region of interest" description="Disordered" evidence="1">
    <location>
        <begin position="1"/>
        <end position="31"/>
    </location>
</feature>
<dbReference type="OrthoDB" id="10618796at2759"/>
<feature type="compositionally biased region" description="Low complexity" evidence="1">
    <location>
        <begin position="192"/>
        <end position="207"/>
    </location>
</feature>
<dbReference type="Proteomes" id="UP000298493">
    <property type="component" value="Unassembled WGS sequence"/>
</dbReference>
<feature type="region of interest" description="Disordered" evidence="1">
    <location>
        <begin position="117"/>
        <end position="219"/>
    </location>
</feature>
<reference evidence="2 3" key="1">
    <citation type="submission" date="2019-04" db="EMBL/GenBank/DDBJ databases">
        <title>High contiguity whole genome sequence and gene annotation resource for two Venturia nashicola isolates.</title>
        <authorList>
            <person name="Prokchorchik M."/>
            <person name="Won K."/>
            <person name="Lee Y."/>
            <person name="Choi E.D."/>
            <person name="Segonzac C."/>
            <person name="Sohn K.H."/>
        </authorList>
    </citation>
    <scope>NUCLEOTIDE SEQUENCE [LARGE SCALE GENOMIC DNA]</scope>
    <source>
        <strain evidence="2 3">PRI2</strain>
    </source>
</reference>
<evidence type="ECO:0000313" key="3">
    <source>
        <dbReference type="Proteomes" id="UP000298493"/>
    </source>
</evidence>
<comment type="caution">
    <text evidence="2">The sequence shown here is derived from an EMBL/GenBank/DDBJ whole genome shotgun (WGS) entry which is preliminary data.</text>
</comment>
<gene>
    <name evidence="2" type="ORF">E6O75_ATG01763</name>
</gene>
<dbReference type="EMBL" id="SNSC02000025">
    <property type="protein sequence ID" value="TID13785.1"/>
    <property type="molecule type" value="Genomic_DNA"/>
</dbReference>
<evidence type="ECO:0000313" key="2">
    <source>
        <dbReference type="EMBL" id="TID13785.1"/>
    </source>
</evidence>
<sequence length="422" mass="46589">MGKRPYNAFKDEQIEQAKRRKLNPPPNAPVGPKAMNGITRTAMEQQQLVTSFMPQNYLGLCQQHISEYPVAPTVAPAIPASNSCLPATIHAKPSLSPNALPTVRGAATAAIAQQMPNPQQHYTPPPPPPQSYAGQQFVQSPSSQQGGPRKRKMQQAQSMSPAFKKYKSNSTNTSAPQIRNRHSAEKPPSLQSTVTSTSIPSSSVEPPNGIPDASKPQYAAPNLQTQGQHLAENIPSLLSTLTGISIPTSCAEPSDVIPNDAMLPLLVEYAHLLFQKNVDDFGKIFDLMTEAMQQEMIRKTEEEGLRGFAEQVAKYAMWQIISFSQLNQGNSVIFQKASFFINKVRTNRHGDDEVEAEEDYVINTSDVQIGLPLQFGSSCAPAFTAMIEAMHNTIPLGKVQCCKCRKKRWRNFEEYQIERRSK</sequence>
<proteinExistence type="predicted"/>
<keyword evidence="3" id="KW-1185">Reference proteome</keyword>
<evidence type="ECO:0000256" key="1">
    <source>
        <dbReference type="SAM" id="MobiDB-lite"/>
    </source>
</evidence>
<organism evidence="2 3">
    <name type="scientific">Venturia nashicola</name>
    <dbReference type="NCBI Taxonomy" id="86259"/>
    <lineage>
        <taxon>Eukaryota</taxon>
        <taxon>Fungi</taxon>
        <taxon>Dikarya</taxon>
        <taxon>Ascomycota</taxon>
        <taxon>Pezizomycotina</taxon>
        <taxon>Dothideomycetes</taxon>
        <taxon>Pleosporomycetidae</taxon>
        <taxon>Venturiales</taxon>
        <taxon>Venturiaceae</taxon>
        <taxon>Venturia</taxon>
    </lineage>
</organism>
<feature type="compositionally biased region" description="Polar residues" evidence="1">
    <location>
        <begin position="168"/>
        <end position="177"/>
    </location>
</feature>